<protein>
    <recommendedName>
        <fullName evidence="4">ATP synthase protein I</fullName>
    </recommendedName>
</protein>
<name>A0A2A9EP54_9MICO</name>
<feature type="transmembrane region" description="Helical" evidence="1">
    <location>
        <begin position="110"/>
        <end position="130"/>
    </location>
</feature>
<feature type="transmembrane region" description="Helical" evidence="1">
    <location>
        <begin position="82"/>
        <end position="104"/>
    </location>
</feature>
<sequence length="165" mass="17078">MSENPHQVPDETSRATRNMYSVILRRLGVLVVGLAVLGSVVGYLVAGTPGVWGALMGAGIAALFMVGTVATMMLTADKPLPVATAAGVGGWLVKMLLLFGVLLIVRDREFYSPGVFFVVLVLAILGSLGIEMAAVLRARVPTVDLSARPSTAGTAGTGEARDPEA</sequence>
<keyword evidence="1" id="KW-0472">Membrane</keyword>
<keyword evidence="3" id="KW-1185">Reference proteome</keyword>
<organism evidence="2 3">
    <name type="scientific">Georgenia soli</name>
    <dbReference type="NCBI Taxonomy" id="638953"/>
    <lineage>
        <taxon>Bacteria</taxon>
        <taxon>Bacillati</taxon>
        <taxon>Actinomycetota</taxon>
        <taxon>Actinomycetes</taxon>
        <taxon>Micrococcales</taxon>
        <taxon>Bogoriellaceae</taxon>
        <taxon>Georgenia</taxon>
    </lineage>
</organism>
<keyword evidence="1" id="KW-0812">Transmembrane</keyword>
<proteinExistence type="predicted"/>
<dbReference type="RefSeq" id="WP_098484565.1">
    <property type="nucleotide sequence ID" value="NZ_PDJI01000004.1"/>
</dbReference>
<dbReference type="EMBL" id="PDJI01000004">
    <property type="protein sequence ID" value="PFG40698.1"/>
    <property type="molecule type" value="Genomic_DNA"/>
</dbReference>
<accession>A0A2A9EP54</accession>
<keyword evidence="1" id="KW-1133">Transmembrane helix</keyword>
<comment type="caution">
    <text evidence="2">The sequence shown here is derived from an EMBL/GenBank/DDBJ whole genome shotgun (WGS) entry which is preliminary data.</text>
</comment>
<feature type="transmembrane region" description="Helical" evidence="1">
    <location>
        <begin position="27"/>
        <end position="46"/>
    </location>
</feature>
<dbReference type="OrthoDB" id="5148809at2"/>
<dbReference type="AlphaFoldDB" id="A0A2A9EP54"/>
<reference evidence="2 3" key="1">
    <citation type="submission" date="2017-10" db="EMBL/GenBank/DDBJ databases">
        <title>Sequencing the genomes of 1000 actinobacteria strains.</title>
        <authorList>
            <person name="Klenk H.-P."/>
        </authorList>
    </citation>
    <scope>NUCLEOTIDE SEQUENCE [LARGE SCALE GENOMIC DNA]</scope>
    <source>
        <strain evidence="2 3">DSM 21838</strain>
    </source>
</reference>
<feature type="transmembrane region" description="Helical" evidence="1">
    <location>
        <begin position="52"/>
        <end position="75"/>
    </location>
</feature>
<evidence type="ECO:0000256" key="1">
    <source>
        <dbReference type="SAM" id="Phobius"/>
    </source>
</evidence>
<dbReference type="Proteomes" id="UP000222106">
    <property type="component" value="Unassembled WGS sequence"/>
</dbReference>
<evidence type="ECO:0008006" key="4">
    <source>
        <dbReference type="Google" id="ProtNLM"/>
    </source>
</evidence>
<gene>
    <name evidence="2" type="ORF">ATJ97_3231</name>
</gene>
<evidence type="ECO:0000313" key="3">
    <source>
        <dbReference type="Proteomes" id="UP000222106"/>
    </source>
</evidence>
<evidence type="ECO:0000313" key="2">
    <source>
        <dbReference type="EMBL" id="PFG40698.1"/>
    </source>
</evidence>